<feature type="transmembrane region" description="Helical" evidence="1">
    <location>
        <begin position="64"/>
        <end position="89"/>
    </location>
</feature>
<sequence>MSYAFPVIRIPVIVCRGIFATGCVIQIVLFAQMCFEPHLESFVIPYIAVFTAFVAGFHKEREGVFIVLVVSPVYAVLTFAMGCLVWGHLLGLVLHMMDRFNCALIGIAC</sequence>
<evidence type="ECO:0000313" key="3">
    <source>
        <dbReference type="Proteomes" id="UP000799118"/>
    </source>
</evidence>
<keyword evidence="1" id="KW-1133">Transmembrane helix</keyword>
<gene>
    <name evidence="2" type="ORF">BT96DRAFT_949845</name>
</gene>
<feature type="transmembrane region" description="Helical" evidence="1">
    <location>
        <begin position="12"/>
        <end position="33"/>
    </location>
</feature>
<keyword evidence="1" id="KW-0472">Membrane</keyword>
<organism evidence="2 3">
    <name type="scientific">Gymnopus androsaceus JB14</name>
    <dbReference type="NCBI Taxonomy" id="1447944"/>
    <lineage>
        <taxon>Eukaryota</taxon>
        <taxon>Fungi</taxon>
        <taxon>Dikarya</taxon>
        <taxon>Basidiomycota</taxon>
        <taxon>Agaricomycotina</taxon>
        <taxon>Agaricomycetes</taxon>
        <taxon>Agaricomycetidae</taxon>
        <taxon>Agaricales</taxon>
        <taxon>Marasmiineae</taxon>
        <taxon>Omphalotaceae</taxon>
        <taxon>Gymnopus</taxon>
    </lineage>
</organism>
<keyword evidence="1" id="KW-0812">Transmembrane</keyword>
<evidence type="ECO:0000313" key="2">
    <source>
        <dbReference type="EMBL" id="KAE9385429.1"/>
    </source>
</evidence>
<feature type="transmembrane region" description="Helical" evidence="1">
    <location>
        <begin position="39"/>
        <end position="57"/>
    </location>
</feature>
<dbReference type="AlphaFoldDB" id="A0A6A4GID9"/>
<reference evidence="2" key="1">
    <citation type="journal article" date="2019" name="Environ. Microbiol.">
        <title>Fungal ecological strategies reflected in gene transcription - a case study of two litter decomposers.</title>
        <authorList>
            <person name="Barbi F."/>
            <person name="Kohler A."/>
            <person name="Barry K."/>
            <person name="Baskaran P."/>
            <person name="Daum C."/>
            <person name="Fauchery L."/>
            <person name="Ihrmark K."/>
            <person name="Kuo A."/>
            <person name="LaButti K."/>
            <person name="Lipzen A."/>
            <person name="Morin E."/>
            <person name="Grigoriev I.V."/>
            <person name="Henrissat B."/>
            <person name="Lindahl B."/>
            <person name="Martin F."/>
        </authorList>
    </citation>
    <scope>NUCLEOTIDE SEQUENCE</scope>
    <source>
        <strain evidence="2">JB14</strain>
    </source>
</reference>
<keyword evidence="3" id="KW-1185">Reference proteome</keyword>
<dbReference type="EMBL" id="ML769986">
    <property type="protein sequence ID" value="KAE9385429.1"/>
    <property type="molecule type" value="Genomic_DNA"/>
</dbReference>
<protein>
    <submittedName>
        <fullName evidence="2">Uncharacterized protein</fullName>
    </submittedName>
</protein>
<name>A0A6A4GID9_9AGAR</name>
<dbReference type="Proteomes" id="UP000799118">
    <property type="component" value="Unassembled WGS sequence"/>
</dbReference>
<proteinExistence type="predicted"/>
<accession>A0A6A4GID9</accession>
<evidence type="ECO:0000256" key="1">
    <source>
        <dbReference type="SAM" id="Phobius"/>
    </source>
</evidence>